<protein>
    <recommendedName>
        <fullName evidence="13">Ig-like domain-containing protein</fullName>
    </recommendedName>
</protein>
<feature type="non-terminal residue" evidence="14">
    <location>
        <position position="423"/>
    </location>
</feature>
<evidence type="ECO:0000256" key="1">
    <source>
        <dbReference type="ARBA" id="ARBA00004167"/>
    </source>
</evidence>
<feature type="domain" description="Ig-like" evidence="13">
    <location>
        <begin position="317"/>
        <end position="403"/>
    </location>
</feature>
<evidence type="ECO:0000256" key="12">
    <source>
        <dbReference type="ARBA" id="ARBA00023319"/>
    </source>
</evidence>
<organism evidence="14 15">
    <name type="scientific">Meganyctiphanes norvegica</name>
    <name type="common">Northern krill</name>
    <name type="synonym">Thysanopoda norvegica</name>
    <dbReference type="NCBI Taxonomy" id="48144"/>
    <lineage>
        <taxon>Eukaryota</taxon>
        <taxon>Metazoa</taxon>
        <taxon>Ecdysozoa</taxon>
        <taxon>Arthropoda</taxon>
        <taxon>Crustacea</taxon>
        <taxon>Multicrustacea</taxon>
        <taxon>Malacostraca</taxon>
        <taxon>Eumalacostraca</taxon>
        <taxon>Eucarida</taxon>
        <taxon>Euphausiacea</taxon>
        <taxon>Euphausiidae</taxon>
        <taxon>Meganyctiphanes</taxon>
    </lineage>
</organism>
<evidence type="ECO:0000256" key="2">
    <source>
        <dbReference type="ARBA" id="ARBA00004236"/>
    </source>
</evidence>
<keyword evidence="6" id="KW-0677">Repeat</keyword>
<keyword evidence="12" id="KW-0393">Immunoglobulin domain</keyword>
<comment type="subcellular location">
    <subcellularLocation>
        <location evidence="2">Cell membrane</location>
    </subcellularLocation>
    <subcellularLocation>
        <location evidence="1">Membrane</location>
        <topology evidence="1">Single-pass membrane protein</topology>
    </subcellularLocation>
</comment>
<dbReference type="Pfam" id="PF13927">
    <property type="entry name" value="Ig_3"/>
    <property type="match status" value="1"/>
</dbReference>
<dbReference type="FunFam" id="2.60.40.10:FF:000005">
    <property type="entry name" value="Neuronal cell adhesion molecule"/>
    <property type="match status" value="1"/>
</dbReference>
<dbReference type="Gene3D" id="2.60.40.10">
    <property type="entry name" value="Immunoglobulins"/>
    <property type="match status" value="5"/>
</dbReference>
<dbReference type="FunFam" id="2.60.40.10:FF:000017">
    <property type="entry name" value="Down syndrome cell adhesion molecule b"/>
    <property type="match status" value="1"/>
</dbReference>
<dbReference type="SUPFAM" id="SSF48726">
    <property type="entry name" value="Immunoglobulin"/>
    <property type="match status" value="5"/>
</dbReference>
<evidence type="ECO:0000256" key="10">
    <source>
        <dbReference type="ARBA" id="ARBA00023157"/>
    </source>
</evidence>
<sequence length="423" mass="45965">MTWGGKTLRIEDVRRDDAGKYVCTATNDGGTHEKEYRLQVLQVPYLNEDPKDVMAVTGEVIELSCNFEGYPEPKISWYHNGQPLSIPGGLSETNDLQLSPVKPHHHGNYTCVGENEAGTANHSFTLTVQIPPRVSIHPSGELVVVEGYSATFRCQSEGHPLPTLTWLKGYQVIENNQDMQISGGGHDLHFPSVSSDLADTFICTARSSAGTAHAHAKLIVQEPPSVSAIESEVVAVAGQEAVLHCQVKGHPVPNISWARPDLGGKSVDPKDSRIQISGGSLILVPVVVEDSGRYECMAYNSAGKTTDSLTLTVHSPPSVEEPLEENVVVVRGEMLSLSCSASGHPPPQVTWLREGRVLYESQQIAIKNNGQLLIEKIKASDTGLYTCLVVNEAGRLYREIFVQVHVPPKITSLPRSTEVTRGE</sequence>
<dbReference type="GO" id="GO:0098609">
    <property type="term" value="P:cell-cell adhesion"/>
    <property type="evidence" value="ECO:0007669"/>
    <property type="project" value="UniProtKB-ARBA"/>
</dbReference>
<evidence type="ECO:0000256" key="11">
    <source>
        <dbReference type="ARBA" id="ARBA00023180"/>
    </source>
</evidence>
<dbReference type="Pfam" id="PF07679">
    <property type="entry name" value="I-set"/>
    <property type="match status" value="4"/>
</dbReference>
<dbReference type="InterPro" id="IPR013098">
    <property type="entry name" value="Ig_I-set"/>
</dbReference>
<comment type="caution">
    <text evidence="14">The sequence shown here is derived from an EMBL/GenBank/DDBJ whole genome shotgun (WGS) entry which is preliminary data.</text>
</comment>
<evidence type="ECO:0000256" key="6">
    <source>
        <dbReference type="ARBA" id="ARBA00022737"/>
    </source>
</evidence>
<dbReference type="InterPro" id="IPR003598">
    <property type="entry name" value="Ig_sub2"/>
</dbReference>
<evidence type="ECO:0000256" key="4">
    <source>
        <dbReference type="ARBA" id="ARBA00022692"/>
    </source>
</evidence>
<keyword evidence="11" id="KW-0325">Glycoprotein</keyword>
<dbReference type="SMART" id="SM00408">
    <property type="entry name" value="IGc2"/>
    <property type="match status" value="4"/>
</dbReference>
<evidence type="ECO:0000256" key="8">
    <source>
        <dbReference type="ARBA" id="ARBA00022989"/>
    </source>
</evidence>
<dbReference type="InterPro" id="IPR007110">
    <property type="entry name" value="Ig-like_dom"/>
</dbReference>
<keyword evidence="3" id="KW-1003">Cell membrane</keyword>
<keyword evidence="5" id="KW-0732">Signal</keyword>
<dbReference type="FunFam" id="2.60.40.10:FF:000130">
    <property type="entry name" value="Hemicentin 1"/>
    <property type="match status" value="1"/>
</dbReference>
<evidence type="ECO:0000259" key="13">
    <source>
        <dbReference type="PROSITE" id="PS50835"/>
    </source>
</evidence>
<dbReference type="GO" id="GO:0043005">
    <property type="term" value="C:neuron projection"/>
    <property type="evidence" value="ECO:0007669"/>
    <property type="project" value="TreeGrafter"/>
</dbReference>
<feature type="domain" description="Ig-like" evidence="13">
    <location>
        <begin position="44"/>
        <end position="127"/>
    </location>
</feature>
<evidence type="ECO:0000256" key="3">
    <source>
        <dbReference type="ARBA" id="ARBA00022475"/>
    </source>
</evidence>
<keyword evidence="15" id="KW-1185">Reference proteome</keyword>
<feature type="domain" description="Ig-like" evidence="13">
    <location>
        <begin position="132"/>
        <end position="219"/>
    </location>
</feature>
<accession>A0AAV2QH25</accession>
<keyword evidence="4" id="KW-0812">Transmembrane</keyword>
<evidence type="ECO:0000256" key="7">
    <source>
        <dbReference type="ARBA" id="ARBA00022889"/>
    </source>
</evidence>
<proteinExistence type="predicted"/>
<dbReference type="InterPro" id="IPR013783">
    <property type="entry name" value="Ig-like_fold"/>
</dbReference>
<dbReference type="EMBL" id="CAXKWB010006240">
    <property type="protein sequence ID" value="CAL4082223.1"/>
    <property type="molecule type" value="Genomic_DNA"/>
</dbReference>
<dbReference type="InterPro" id="IPR003599">
    <property type="entry name" value="Ig_sub"/>
</dbReference>
<evidence type="ECO:0000256" key="9">
    <source>
        <dbReference type="ARBA" id="ARBA00023136"/>
    </source>
</evidence>
<keyword evidence="10" id="KW-1015">Disulfide bond</keyword>
<dbReference type="GO" id="GO:0005886">
    <property type="term" value="C:plasma membrane"/>
    <property type="evidence" value="ECO:0007669"/>
    <property type="project" value="UniProtKB-SubCell"/>
</dbReference>
<dbReference type="Proteomes" id="UP001497623">
    <property type="component" value="Unassembled WGS sequence"/>
</dbReference>
<keyword evidence="8" id="KW-1133">Transmembrane helix</keyword>
<evidence type="ECO:0000256" key="5">
    <source>
        <dbReference type="ARBA" id="ARBA00022729"/>
    </source>
</evidence>
<feature type="domain" description="Ig-like" evidence="13">
    <location>
        <begin position="224"/>
        <end position="312"/>
    </location>
</feature>
<dbReference type="PANTHER" id="PTHR12231">
    <property type="entry name" value="CTX-RELATED TYPE I TRANSMEMBRANE PROTEIN"/>
    <property type="match status" value="1"/>
</dbReference>
<dbReference type="InterPro" id="IPR036179">
    <property type="entry name" value="Ig-like_dom_sf"/>
</dbReference>
<keyword evidence="7" id="KW-0130">Cell adhesion</keyword>
<dbReference type="AlphaFoldDB" id="A0AAV2QH25"/>
<gene>
    <name evidence="14" type="ORF">MNOR_LOCUS11748</name>
</gene>
<dbReference type="InterPro" id="IPR051170">
    <property type="entry name" value="Neural/epithelial_adhesion"/>
</dbReference>
<keyword evidence="9" id="KW-0472">Membrane</keyword>
<evidence type="ECO:0000313" key="15">
    <source>
        <dbReference type="Proteomes" id="UP001497623"/>
    </source>
</evidence>
<evidence type="ECO:0000313" key="14">
    <source>
        <dbReference type="EMBL" id="CAL4082223.1"/>
    </source>
</evidence>
<dbReference type="PANTHER" id="PTHR12231:SF253">
    <property type="entry name" value="DPR-INTERACTING PROTEIN ETA, ISOFORM B-RELATED"/>
    <property type="match status" value="1"/>
</dbReference>
<reference evidence="14 15" key="1">
    <citation type="submission" date="2024-05" db="EMBL/GenBank/DDBJ databases">
        <authorList>
            <person name="Wallberg A."/>
        </authorList>
    </citation>
    <scope>NUCLEOTIDE SEQUENCE [LARGE SCALE GENOMIC DNA]</scope>
</reference>
<feature type="domain" description="Ig-like" evidence="13">
    <location>
        <begin position="1"/>
        <end position="39"/>
    </location>
</feature>
<dbReference type="PROSITE" id="PS50835">
    <property type="entry name" value="IG_LIKE"/>
    <property type="match status" value="5"/>
</dbReference>
<name>A0AAV2QH25_MEGNR</name>
<dbReference type="SMART" id="SM00409">
    <property type="entry name" value="IG"/>
    <property type="match status" value="5"/>
</dbReference>